<keyword evidence="1" id="KW-1133">Transmembrane helix</keyword>
<dbReference type="Proteomes" id="UP000037923">
    <property type="component" value="Unassembled WGS sequence"/>
</dbReference>
<keyword evidence="2" id="KW-0732">Signal</keyword>
<evidence type="ECO:0008006" key="5">
    <source>
        <dbReference type="Google" id="ProtNLM"/>
    </source>
</evidence>
<keyword evidence="4" id="KW-1185">Reference proteome</keyword>
<evidence type="ECO:0000313" key="3">
    <source>
        <dbReference type="EMBL" id="KPA76160.1"/>
    </source>
</evidence>
<name>A0A0M9FU62_LEPPY</name>
<keyword evidence="1" id="KW-0472">Membrane</keyword>
<feature type="transmembrane region" description="Helical" evidence="1">
    <location>
        <begin position="64"/>
        <end position="81"/>
    </location>
</feature>
<proteinExistence type="predicted"/>
<protein>
    <recommendedName>
        <fullName evidence="5">Secreted protein</fullName>
    </recommendedName>
</protein>
<feature type="signal peptide" evidence="2">
    <location>
        <begin position="1"/>
        <end position="24"/>
    </location>
</feature>
<evidence type="ECO:0000256" key="2">
    <source>
        <dbReference type="SAM" id="SignalP"/>
    </source>
</evidence>
<dbReference type="VEuPathDB" id="TriTrypDB:LpyrH10_21_0580"/>
<dbReference type="AlphaFoldDB" id="A0A0M9FU62"/>
<keyword evidence="1" id="KW-0812">Transmembrane</keyword>
<evidence type="ECO:0000313" key="4">
    <source>
        <dbReference type="Proteomes" id="UP000037923"/>
    </source>
</evidence>
<organism evidence="3 4">
    <name type="scientific">Leptomonas pyrrhocoris</name>
    <name type="common">Firebug parasite</name>
    <dbReference type="NCBI Taxonomy" id="157538"/>
    <lineage>
        <taxon>Eukaryota</taxon>
        <taxon>Discoba</taxon>
        <taxon>Euglenozoa</taxon>
        <taxon>Kinetoplastea</taxon>
        <taxon>Metakinetoplastina</taxon>
        <taxon>Trypanosomatida</taxon>
        <taxon>Trypanosomatidae</taxon>
        <taxon>Leishmaniinae</taxon>
        <taxon>Leptomonas</taxon>
    </lineage>
</organism>
<gene>
    <name evidence="3" type="ORF">ABB37_07922</name>
</gene>
<comment type="caution">
    <text evidence="3">The sequence shown here is derived from an EMBL/GenBank/DDBJ whole genome shotgun (WGS) entry which is preliminary data.</text>
</comment>
<dbReference type="RefSeq" id="XP_015654599.1">
    <property type="nucleotide sequence ID" value="XM_015806728.1"/>
</dbReference>
<reference evidence="3 4" key="1">
    <citation type="submission" date="2015-07" db="EMBL/GenBank/DDBJ databases">
        <title>High-quality genome of monoxenous trypanosomatid Leptomonas pyrrhocoris.</title>
        <authorList>
            <person name="Flegontov P."/>
            <person name="Butenko A."/>
            <person name="Firsov S."/>
            <person name="Vlcek C."/>
            <person name="Logacheva M.D."/>
            <person name="Field M."/>
            <person name="Filatov D."/>
            <person name="Flegontova O."/>
            <person name="Gerasimov E."/>
            <person name="Jackson A.P."/>
            <person name="Kelly S."/>
            <person name="Opperdoes F."/>
            <person name="O'Reilly A."/>
            <person name="Votypka J."/>
            <person name="Yurchenko V."/>
            <person name="Lukes J."/>
        </authorList>
    </citation>
    <scope>NUCLEOTIDE SEQUENCE [LARGE SCALE GENOMIC DNA]</scope>
    <source>
        <strain evidence="3">H10</strain>
    </source>
</reference>
<dbReference type="EMBL" id="LGTL01000021">
    <property type="protein sequence ID" value="KPA76160.1"/>
    <property type="molecule type" value="Genomic_DNA"/>
</dbReference>
<feature type="chain" id="PRO_5005835918" description="Secreted protein" evidence="2">
    <location>
        <begin position="25"/>
        <end position="83"/>
    </location>
</feature>
<evidence type="ECO:0000256" key="1">
    <source>
        <dbReference type="SAM" id="Phobius"/>
    </source>
</evidence>
<accession>A0A0M9FU62</accession>
<dbReference type="GeneID" id="26908207"/>
<sequence length="83" mass="9886">MLCFSLFYLFAIYTCLTTITRVQTVHTPPPRRVMDRTHSCLVPPSYPVQARQKKNHYTQQRPMMIFKAAFSGFFLYYLCWLRG</sequence>